<gene>
    <name evidence="7" type="ORF">Q8814_13045</name>
</gene>
<keyword evidence="8" id="KW-1185">Reference proteome</keyword>
<keyword evidence="2 4" id="KW-0238">DNA-binding</keyword>
<feature type="DNA-binding region" description="H-T-H motif" evidence="4">
    <location>
        <begin position="46"/>
        <end position="65"/>
    </location>
</feature>
<name>A0ABU7JUQ6_9NOCA</name>
<evidence type="ECO:0000256" key="3">
    <source>
        <dbReference type="ARBA" id="ARBA00023163"/>
    </source>
</evidence>
<keyword evidence="1" id="KW-0805">Transcription regulation</keyword>
<dbReference type="Pfam" id="PF00440">
    <property type="entry name" value="TetR_N"/>
    <property type="match status" value="1"/>
</dbReference>
<feature type="region of interest" description="Disordered" evidence="5">
    <location>
        <begin position="1"/>
        <end position="24"/>
    </location>
</feature>
<dbReference type="SUPFAM" id="SSF46689">
    <property type="entry name" value="Homeodomain-like"/>
    <property type="match status" value="1"/>
</dbReference>
<dbReference type="PROSITE" id="PS50977">
    <property type="entry name" value="HTH_TETR_2"/>
    <property type="match status" value="1"/>
</dbReference>
<dbReference type="PANTHER" id="PTHR30055">
    <property type="entry name" value="HTH-TYPE TRANSCRIPTIONAL REGULATOR RUTR"/>
    <property type="match status" value="1"/>
</dbReference>
<keyword evidence="3" id="KW-0804">Transcription</keyword>
<feature type="domain" description="HTH tetR-type" evidence="6">
    <location>
        <begin position="23"/>
        <end position="83"/>
    </location>
</feature>
<dbReference type="InterPro" id="IPR050109">
    <property type="entry name" value="HTH-type_TetR-like_transc_reg"/>
</dbReference>
<evidence type="ECO:0000256" key="5">
    <source>
        <dbReference type="SAM" id="MobiDB-lite"/>
    </source>
</evidence>
<accession>A0ABU7JUQ6</accession>
<dbReference type="PANTHER" id="PTHR30055:SF234">
    <property type="entry name" value="HTH-TYPE TRANSCRIPTIONAL REGULATOR BETI"/>
    <property type="match status" value="1"/>
</dbReference>
<dbReference type="Gene3D" id="1.10.357.10">
    <property type="entry name" value="Tetracycline Repressor, domain 2"/>
    <property type="match status" value="1"/>
</dbReference>
<evidence type="ECO:0000313" key="7">
    <source>
        <dbReference type="EMBL" id="MEE2033027.1"/>
    </source>
</evidence>
<feature type="region of interest" description="Disordered" evidence="5">
    <location>
        <begin position="211"/>
        <end position="245"/>
    </location>
</feature>
<evidence type="ECO:0000256" key="1">
    <source>
        <dbReference type="ARBA" id="ARBA00023015"/>
    </source>
</evidence>
<dbReference type="InterPro" id="IPR036271">
    <property type="entry name" value="Tet_transcr_reg_TetR-rel_C_sf"/>
</dbReference>
<dbReference type="RefSeq" id="WP_330152445.1">
    <property type="nucleotide sequence ID" value="NZ_JAUZMZ010000065.1"/>
</dbReference>
<dbReference type="Pfam" id="PF17932">
    <property type="entry name" value="TetR_C_24"/>
    <property type="match status" value="1"/>
</dbReference>
<comment type="caution">
    <text evidence="7">The sequence shown here is derived from an EMBL/GenBank/DDBJ whole genome shotgun (WGS) entry which is preliminary data.</text>
</comment>
<dbReference type="Gene3D" id="1.10.10.60">
    <property type="entry name" value="Homeodomain-like"/>
    <property type="match status" value="1"/>
</dbReference>
<reference evidence="7 8" key="1">
    <citation type="submission" date="2023-08" db="EMBL/GenBank/DDBJ databases">
        <authorList>
            <person name="Girao M."/>
            <person name="Carvalho M.F."/>
        </authorList>
    </citation>
    <scope>NUCLEOTIDE SEQUENCE [LARGE SCALE GENOMIC DNA]</scope>
    <source>
        <strain evidence="7 8">CC-R104</strain>
    </source>
</reference>
<evidence type="ECO:0000256" key="2">
    <source>
        <dbReference type="ARBA" id="ARBA00023125"/>
    </source>
</evidence>
<dbReference type="Proteomes" id="UP001331936">
    <property type="component" value="Unassembled WGS sequence"/>
</dbReference>
<sequence length="245" mass="27008">MARKKAAEKADPTPDSKADSKSARTRERILDAAAHVLSVKGYAGTRLTDVAEYAALQAPAIYYYFASREDLIEEVMWVGSANMRTQIQTMLDALPSDLTPMDRILAAVEHHLRYELQISDYTTAAIRNAGQVPEQIRSRQLEEESKYGAIWRELIQAAADAGQVRSELDKHAARMFVVGALNWAAEWWTPRWGSLDTVVETAKSMVRHGLGTTDSELSVPGASTRTATASRRAGTRRAVTTAESV</sequence>
<proteinExistence type="predicted"/>
<evidence type="ECO:0000256" key="4">
    <source>
        <dbReference type="PROSITE-ProRule" id="PRU00335"/>
    </source>
</evidence>
<evidence type="ECO:0000259" key="6">
    <source>
        <dbReference type="PROSITE" id="PS50977"/>
    </source>
</evidence>
<evidence type="ECO:0000313" key="8">
    <source>
        <dbReference type="Proteomes" id="UP001331936"/>
    </source>
</evidence>
<dbReference type="InterPro" id="IPR041490">
    <property type="entry name" value="KstR2_TetR_C"/>
</dbReference>
<dbReference type="SUPFAM" id="SSF48498">
    <property type="entry name" value="Tetracyclin repressor-like, C-terminal domain"/>
    <property type="match status" value="1"/>
</dbReference>
<organism evidence="7 8">
    <name type="scientific">Rhodococcus chondri</name>
    <dbReference type="NCBI Taxonomy" id="3065941"/>
    <lineage>
        <taxon>Bacteria</taxon>
        <taxon>Bacillati</taxon>
        <taxon>Actinomycetota</taxon>
        <taxon>Actinomycetes</taxon>
        <taxon>Mycobacteriales</taxon>
        <taxon>Nocardiaceae</taxon>
        <taxon>Rhodococcus</taxon>
    </lineage>
</organism>
<dbReference type="EMBL" id="JAUZMZ010000065">
    <property type="protein sequence ID" value="MEE2033027.1"/>
    <property type="molecule type" value="Genomic_DNA"/>
</dbReference>
<dbReference type="InterPro" id="IPR001647">
    <property type="entry name" value="HTH_TetR"/>
</dbReference>
<feature type="compositionally biased region" description="Low complexity" evidence="5">
    <location>
        <begin position="221"/>
        <end position="245"/>
    </location>
</feature>
<protein>
    <submittedName>
        <fullName evidence="7">TetR/AcrR family transcriptional regulator</fullName>
    </submittedName>
</protein>
<dbReference type="InterPro" id="IPR009057">
    <property type="entry name" value="Homeodomain-like_sf"/>
</dbReference>
<dbReference type="PRINTS" id="PR00455">
    <property type="entry name" value="HTHTETR"/>
</dbReference>